<dbReference type="GO" id="GO:0016747">
    <property type="term" value="F:acyltransferase activity, transferring groups other than amino-acyl groups"/>
    <property type="evidence" value="ECO:0007669"/>
    <property type="project" value="InterPro"/>
</dbReference>
<dbReference type="RefSeq" id="WP_126040522.1">
    <property type="nucleotide sequence ID" value="NZ_CP034438.1"/>
</dbReference>
<dbReference type="EMBL" id="CP034438">
    <property type="protein sequence ID" value="AZN30081.1"/>
    <property type="molecule type" value="Genomic_DNA"/>
</dbReference>
<evidence type="ECO:0000313" key="2">
    <source>
        <dbReference type="EMBL" id="AZN30081.1"/>
    </source>
</evidence>
<dbReference type="CDD" id="cd04301">
    <property type="entry name" value="NAT_SF"/>
    <property type="match status" value="1"/>
</dbReference>
<proteinExistence type="predicted"/>
<dbReference type="Proteomes" id="UP000270021">
    <property type="component" value="Chromosome"/>
</dbReference>
<dbReference type="PROSITE" id="PS51186">
    <property type="entry name" value="GNAT"/>
    <property type="match status" value="1"/>
</dbReference>
<dbReference type="Gene3D" id="3.40.630.30">
    <property type="match status" value="1"/>
</dbReference>
<accession>A0A3Q8WTT1</accession>
<dbReference type="OrthoDB" id="4774939at2"/>
<gene>
    <name evidence="2" type="ORF">EJO69_06990</name>
</gene>
<reference evidence="2 3" key="1">
    <citation type="submission" date="2018-12" db="EMBL/GenBank/DDBJ databases">
        <title>Complete genome sequence of Flaviflexus salsibiostraticola KCTC 33148.</title>
        <authorList>
            <person name="Bae J.-W."/>
        </authorList>
    </citation>
    <scope>NUCLEOTIDE SEQUENCE [LARGE SCALE GENOMIC DNA]</scope>
    <source>
        <strain evidence="2 3">KCTC 33148</strain>
    </source>
</reference>
<dbReference type="Pfam" id="PF00583">
    <property type="entry name" value="Acetyltransf_1"/>
    <property type="match status" value="1"/>
</dbReference>
<keyword evidence="3" id="KW-1185">Reference proteome</keyword>
<dbReference type="AlphaFoldDB" id="A0A3Q8WTT1"/>
<keyword evidence="2" id="KW-0808">Transferase</keyword>
<feature type="domain" description="N-acetyltransferase" evidence="1">
    <location>
        <begin position="118"/>
        <end position="246"/>
    </location>
</feature>
<dbReference type="SUPFAM" id="SSF55729">
    <property type="entry name" value="Acyl-CoA N-acyltransferases (Nat)"/>
    <property type="match status" value="1"/>
</dbReference>
<dbReference type="KEGG" id="fsl:EJO69_06990"/>
<evidence type="ECO:0000313" key="3">
    <source>
        <dbReference type="Proteomes" id="UP000270021"/>
    </source>
</evidence>
<name>A0A3Q8WTT1_9ACTO</name>
<sequence length="246" mass="26053">MSITLEVPDPAEVAFVHSLTRSRVAGSFQGTRLIIKVDGAAAGVGLISSHDANANLLVVRADASHDLEETGLALLAERALSRSKTSTVTLHHTPVRPDDTDSAAHPLDQREWALTQSLIVEDFGNADSPGIAALCRAEGWRTYADPDVAAQGCAAPGVTTLVVRNTLTGTVAGFAQVLSDGIAQGYLAQLIVHAAYRRIGLARTLVEKVYARSGAKRLDLLTDDAQAFYDSFTGEAKPGYRIYPGS</sequence>
<evidence type="ECO:0000259" key="1">
    <source>
        <dbReference type="PROSITE" id="PS51186"/>
    </source>
</evidence>
<dbReference type="InterPro" id="IPR000182">
    <property type="entry name" value="GNAT_dom"/>
</dbReference>
<dbReference type="InterPro" id="IPR016181">
    <property type="entry name" value="Acyl_CoA_acyltransferase"/>
</dbReference>
<organism evidence="2 3">
    <name type="scientific">Flaviflexus salsibiostraticola</name>
    <dbReference type="NCBI Taxonomy" id="1282737"/>
    <lineage>
        <taxon>Bacteria</taxon>
        <taxon>Bacillati</taxon>
        <taxon>Actinomycetota</taxon>
        <taxon>Actinomycetes</taxon>
        <taxon>Actinomycetales</taxon>
        <taxon>Actinomycetaceae</taxon>
        <taxon>Flaviflexus</taxon>
    </lineage>
</organism>
<protein>
    <submittedName>
        <fullName evidence="2">N-acetyltransferase</fullName>
    </submittedName>
</protein>